<dbReference type="OrthoDB" id="439917at2759"/>
<feature type="region of interest" description="Disordered" evidence="2">
    <location>
        <begin position="2221"/>
        <end position="2245"/>
    </location>
</feature>
<protein>
    <recommendedName>
        <fullName evidence="6">TNFR-Cys domain-containing protein</fullName>
    </recommendedName>
</protein>
<organism evidence="4 5">
    <name type="scientific">Elysia chlorotica</name>
    <name type="common">Eastern emerald elysia</name>
    <name type="synonym">Sea slug</name>
    <dbReference type="NCBI Taxonomy" id="188477"/>
    <lineage>
        <taxon>Eukaryota</taxon>
        <taxon>Metazoa</taxon>
        <taxon>Spiralia</taxon>
        <taxon>Lophotrochozoa</taxon>
        <taxon>Mollusca</taxon>
        <taxon>Gastropoda</taxon>
        <taxon>Heterobranchia</taxon>
        <taxon>Euthyneura</taxon>
        <taxon>Panpulmonata</taxon>
        <taxon>Sacoglossa</taxon>
        <taxon>Placobranchoidea</taxon>
        <taxon>Plakobranchidae</taxon>
        <taxon>Elysia</taxon>
    </lineage>
</organism>
<feature type="transmembrane region" description="Helical" evidence="3">
    <location>
        <begin position="1695"/>
        <end position="1712"/>
    </location>
</feature>
<evidence type="ECO:0008006" key="6">
    <source>
        <dbReference type="Google" id="ProtNLM"/>
    </source>
</evidence>
<feature type="coiled-coil region" evidence="1">
    <location>
        <begin position="2310"/>
        <end position="2374"/>
    </location>
</feature>
<feature type="region of interest" description="Disordered" evidence="2">
    <location>
        <begin position="3340"/>
        <end position="3364"/>
    </location>
</feature>
<feature type="region of interest" description="Disordered" evidence="2">
    <location>
        <begin position="2425"/>
        <end position="2477"/>
    </location>
</feature>
<dbReference type="PANTHER" id="PTHR47236">
    <property type="entry name" value="GENE, 32742-RELATED-RELATED"/>
    <property type="match status" value="1"/>
</dbReference>
<keyword evidence="3" id="KW-0812">Transmembrane</keyword>
<reference evidence="4 5" key="1">
    <citation type="submission" date="2019-01" db="EMBL/GenBank/DDBJ databases">
        <title>A draft genome assembly of the solar-powered sea slug Elysia chlorotica.</title>
        <authorList>
            <person name="Cai H."/>
            <person name="Li Q."/>
            <person name="Fang X."/>
            <person name="Li J."/>
            <person name="Curtis N.E."/>
            <person name="Altenburger A."/>
            <person name="Shibata T."/>
            <person name="Feng M."/>
            <person name="Maeda T."/>
            <person name="Schwartz J.A."/>
            <person name="Shigenobu S."/>
            <person name="Lundholm N."/>
            <person name="Nishiyama T."/>
            <person name="Yang H."/>
            <person name="Hasebe M."/>
            <person name="Li S."/>
            <person name="Pierce S.K."/>
            <person name="Wang J."/>
        </authorList>
    </citation>
    <scope>NUCLEOTIDE SEQUENCE [LARGE SCALE GENOMIC DNA]</scope>
    <source>
        <strain evidence="4">EC2010</strain>
        <tissue evidence="4">Whole organism of an adult</tissue>
    </source>
</reference>
<dbReference type="Gene3D" id="2.10.50.10">
    <property type="entry name" value="Tumor Necrosis Factor Receptor, subunit A, domain 2"/>
    <property type="match status" value="5"/>
</dbReference>
<feature type="compositionally biased region" description="Basic and acidic residues" evidence="2">
    <location>
        <begin position="2856"/>
        <end position="2882"/>
    </location>
</feature>
<feature type="coiled-coil region" evidence="1">
    <location>
        <begin position="2712"/>
        <end position="2816"/>
    </location>
</feature>
<dbReference type="InterPro" id="IPR009030">
    <property type="entry name" value="Growth_fac_rcpt_cys_sf"/>
</dbReference>
<feature type="region of interest" description="Disordered" evidence="2">
    <location>
        <begin position="2923"/>
        <end position="2945"/>
    </location>
</feature>
<feature type="compositionally biased region" description="Basic and acidic residues" evidence="2">
    <location>
        <begin position="2087"/>
        <end position="2099"/>
    </location>
</feature>
<feature type="region of interest" description="Disordered" evidence="2">
    <location>
        <begin position="2842"/>
        <end position="2882"/>
    </location>
</feature>
<feature type="coiled-coil region" evidence="1">
    <location>
        <begin position="2622"/>
        <end position="2675"/>
    </location>
</feature>
<keyword evidence="5" id="KW-1185">Reference proteome</keyword>
<feature type="transmembrane region" description="Helical" evidence="3">
    <location>
        <begin position="1724"/>
        <end position="1747"/>
    </location>
</feature>
<evidence type="ECO:0000256" key="1">
    <source>
        <dbReference type="SAM" id="Coils"/>
    </source>
</evidence>
<dbReference type="STRING" id="188477.A0A433TH39"/>
<evidence type="ECO:0000313" key="5">
    <source>
        <dbReference type="Proteomes" id="UP000271974"/>
    </source>
</evidence>
<feature type="region of interest" description="Disordered" evidence="2">
    <location>
        <begin position="2080"/>
        <end position="2126"/>
    </location>
</feature>
<evidence type="ECO:0000256" key="3">
    <source>
        <dbReference type="SAM" id="Phobius"/>
    </source>
</evidence>
<sequence>ACVPCDAGDYCLHEGNSSVTGQCAAGYYCIQGASVATPTDGVTGDICPVGNYCPIGSSSPTPCSITTYMNHTGGAVCDICPAGYFCVDGAQAEPCPQGSYCPEGTGSNAQACPQGTYGARDRLSNETECTACTGGYYCPSPGLTAPPAQCNGGYYCVSGVDVPNPNSGVTHTGEGDVCPSGHQCPVGSSSPTPCLAGEYSPSIALAQCSVCPEGYYCVNETVTPVECPTGHYCPAGTEFDVQYACPPGTYNNVTGATNETSCQDCPPGEYCEGHGNVIPSGLCDPGFFCAGRASQRRPYDPGYLTTANGNITDLYSNDTCTPLWDCVCPSFLMTSGGLCPIGYYCPQGSPKPTACDPGTYCELPGLSTPTGKCSAGFYCNGTSNRPDQHVCPAGYYCELGTSIPEPCPAGTFSGSEQGENVGHCTNCTAGYYCQGVANTVPTDQCLPGYYCPGGQDTPSPSEYLCWQGHYCEIGSATPTSCLNGTYQLNQGQSDCIDCSPGYYCDPFEANVTIPNAGPVVTPSPCPVGYYCPVKTSAKQSFPCPAGTFGPDEYYSDISNCTECTAGSYCERDGLSAPTGECWAGFYCTGGASAPTPIFDNVNTTDNSTFTGNDRCPVGYYCTNGTTYPIPCPRGTFSIVREVTSPDGCEPCPKGRYCDIQAFTKVDDAPLCSPGYICIGGSTTPTPTDNIEGYVCPAGHFCVAGALVEEGCPIGTFQPSQGMDNCTVCPAGYMCPDVNMTMADDCQSGYYCPEGELIPCPAGTYNNKTGMSLVTHCTDCSTGQFCEGVGNSFPNDDCDAGYFCEGGSDSRAPASNHPVYTQNGECIVGHYCPEGTTIMIPCPAGTIRNSTGGRAETDCLPCPGGYYCDQDGQVGAAGQCSQGYYCPANATVISPTPSNYLCPVGYYCPTGSPDPVPCPAGLFQISSGQWTCDSCPAGSYCPSAIPPELIDCPPYNYCPNGTVNPIPCADGTFTYDNMTKLQTQTDCLPCEAGQFCRNGQLYGNCSAGYYCKSGSSQNMPNSTADFDTCVSDDVCAGFCPTGAYCPAGSLLPVPCPENTYRDTVGAEQEVDCASCLAGFLCPEGTSYPDPCPVGQYCLKGNGTAPCPRLTYRDTTGAAVITDCFPCPAGFWCNYSGMADYSNNLCPPGYFCLEGDEPRLCPAGRMRDTPGAINATDCPLCRPGYYCPNDTDNTQGIPCRETFECPEGASIEIDCRPGYFCNGTTGDPYICPGGYYCPNATDTPIPCYYPYYCPEGSNMTLTCPLGYKADHPSGIRDTLAKSCSPCPAGYYGNDTDRADCYVCPAGYYCPEMTHHGTDNPCPVGSYCPEGSAWYTPCPAGMYGTKALAEDYGDCSPCPADNYNDVPGQKACRKCGSSATAEAGSAMCSCRGKYRYYLPSDGSCLCLSGYIYYDEASELATDGDSAENCQQIVDSICSSTEVRWGSDRTCVNPNTIDCSPKCPDGGSVDISLGMCDCDTYTEYAELCDTTCQTTTQPTVQLKLESSGAVTVSITNPVTGTTTQFTKTDVIGPSEVTTGSSNVYVVNFFDTGVAGSVYADAASAQDLLYDLQTLTSNIVPVGRRRLLTTTLPANQILNPALCLELGEIVLFNVWLDSSNRTASHYPVYVKNHLYNTNPTFDYGAFTQLKNLIDTTNVSITSFAHAFTEAGTFVFADAQVPSWEFIVQVQPSGSSCSSSTARMMPASAYNLITLGVYKQGVANTEPDWGIILGLIAFFAALVVLLVVAVIVWRPHDSVIYPVKHWKPLYRKLGTPPPVPSYIRYDPDNWNEKYIINAGELGPRPGVEGAETTELYAGKVKEGDLEEFNVRVLYDKLEDQNLHLASQLAKQKEDLDGFYNRICQQNEELKKLLHDLDPSKMAALEAREAALEKDGLQGAALAGGAAIGLAAAADQGGGRGRPGAGSREGDLMLALQMLLDKLNSGNIPLSQEQWNKMQSGQAAGVGSNTSTTTTNIVNTSGGSHLQLSGSQGELLRRQNGERIQLEKDLAKEETDAIDNLLCDNDAKHKQITESMAESLALKLQGDLSDAEVRTILTQHEKDLQAALDKHNAAKEKQLADLRHKLEQRRRKRERELRDKQQKEAESAGLPPPVEGPDDTEQKLKTQQSALSTVHSDEVAGLAKADMDIGHQQSDDLRNKMSTNMSDQIESFGAQDLLTAEQAQSILDKQRQMESRLKDKFEKARQAQMQKMHDQMEKKRQMRLKALNQDQEKERAELSASLSQEGRGHEDKERMLRGLDLQHMREREALEAQLDAEENELGRQTVKALDGDHTTLLKDEHQKIKDELMSLCPQDNRLAAQRILDKHRRDLESAEQDIESQRSRHMADVQARLAARRERKLRETSRNLEELAAQKSVSEQNQQIKSATTGPVAIKEIPGLYHMPAVEYGVSIEEQALKKDQDRALEDLKKRHQNERDQLASKLDADAQQQEQEIARSMDAQMEQTVRERRNKHAAEQAARPDLSQEELKELMSAHAQDEEALAERLEMEKSRRQAALRDRLADQRRRRMEDLRRRQDAEIMNEMLDQRKEIDEIRVSQAKDVEHKAIEEGIKENGEEDSDKVVEAVLAQRHAQELADLENQFAARKKVAVDDGLSRLGLKYDALRDQMAQRHAQELAALEKQKLSAEEKQERRSELLNRQHLEQAKLDRQLAQEEAQIKEGALKDWEVEFARAKLALKEKHYKEFAEALRDFSPDHPSIRNAEESSRELEKVREELDKRRKEKEEEMRREQEVFEKSEEKRLEAEMAAFAKELDLETQQETEKQEKNIEALARRKEELIQENKQKLKDDLEKMKANGASKEEQERLIREHGKSTDQMVARLEADRLRMQGNLQDKLKRRRQEKMKQHEGEVRENLAEQKAELESQQRNDRARLQTDEIVTLLETLNMDGLSKRIDTAPLLAAAPALPQFSETQKSSASEPTSGVPSGPRQQEMPNAFTMAAPLNEAELTALLMASPLYKKLESMKKSVAGGNFKSAPAVAPGEGHLDERDMEWENDTDLKPVDLNKLAARHFVVYKFGCHVADLIGRRCQHSPVTLLLADTVPSTTQKEQLSRNMYRNSFTFDANNRILYIRAARLEPVGDFLLVLVHCLAHIKSGDLRDDSNPKFIKEYQRALSVMCDDLFFSKTKRPELAAEPPSQIEPQAAQQLLQSMFDKCPSDDCKTAMMEELLDVKIQPNTTRDGLQLTKERLVQRLAKYADYSAVDKLSNMLGDLENKVHQAEGQGPARNVGEQLATLSSKFTTAALQQSKHEQDPKSFVMANMTGTALYQMFENTRDIPDGQASSKLPNDHSAQERQDCLDADFARVSQQLMKAKDELQELEEELTTQLQLMDTSKGKGQDRSKTGLDQTQAQMAKAKVNIERLEMERAGIMKNMMKLDTETDKTKIQPVVVPPVATKPTPASAKSGKSQKRKN</sequence>
<evidence type="ECO:0000256" key="2">
    <source>
        <dbReference type="SAM" id="MobiDB-lite"/>
    </source>
</evidence>
<keyword evidence="3" id="KW-0472">Membrane</keyword>
<dbReference type="SMART" id="SM01411">
    <property type="entry name" value="Ephrin_rec_like"/>
    <property type="match status" value="20"/>
</dbReference>
<feature type="compositionally biased region" description="Basic and acidic residues" evidence="2">
    <location>
        <begin position="2425"/>
        <end position="2438"/>
    </location>
</feature>
<gene>
    <name evidence="4" type="ORF">EGW08_011303</name>
</gene>
<feature type="compositionally biased region" description="Basic and acidic residues" evidence="2">
    <location>
        <begin position="3346"/>
        <end position="3356"/>
    </location>
</feature>
<proteinExistence type="predicted"/>
<feature type="region of interest" description="Disordered" evidence="2">
    <location>
        <begin position="3391"/>
        <end position="3425"/>
    </location>
</feature>
<feature type="compositionally biased region" description="Low complexity" evidence="2">
    <location>
        <begin position="3400"/>
        <end position="3413"/>
    </location>
</feature>
<dbReference type="SUPFAM" id="SSF57184">
    <property type="entry name" value="Growth factor receptor domain"/>
    <property type="match status" value="8"/>
</dbReference>
<evidence type="ECO:0000313" key="4">
    <source>
        <dbReference type="EMBL" id="RUS80922.1"/>
    </source>
</evidence>
<keyword evidence="1" id="KW-0175">Coiled coil</keyword>
<dbReference type="EMBL" id="RQTK01000365">
    <property type="protein sequence ID" value="RUS80922.1"/>
    <property type="molecule type" value="Genomic_DNA"/>
</dbReference>
<accession>A0A433TH39</accession>
<name>A0A433TH39_ELYCH</name>
<feature type="non-terminal residue" evidence="4">
    <location>
        <position position="1"/>
    </location>
</feature>
<keyword evidence="3" id="KW-1133">Transmembrane helix</keyword>
<dbReference type="Proteomes" id="UP000271974">
    <property type="component" value="Unassembled WGS sequence"/>
</dbReference>
<dbReference type="PANTHER" id="PTHR47236:SF4">
    <property type="entry name" value="GENE 9195-RELATED"/>
    <property type="match status" value="1"/>
</dbReference>
<feature type="coiled-coil region" evidence="1">
    <location>
        <begin position="2253"/>
        <end position="2280"/>
    </location>
</feature>
<comment type="caution">
    <text evidence="4">The sequence shown here is derived from an EMBL/GenBank/DDBJ whole genome shotgun (WGS) entry which is preliminary data.</text>
</comment>